<accession>A0ABQ7ATF7</accession>
<sequence length="254" mass="28597">MKKIQKRFLIDFGLNLMKGCLRTPFEDQAERSSRVNQEIELLVHVRLLKNGDIPFFPIFVIIFGNFTFIRGNFTFILPYEPSINRHTAYGLWVKKSYSSCEDSLLGVMHQMNKKDSTLPYLNTSISWGGVDARPEHMQTTKQISFQDLDSPSSQSTCQSYAEVASSGDDNPSIQISFSTKSGSEETQQKGFATHPNSASMTGVPSIHFAPTQANFSFHYADPQIGGLLAATYLPHAPVSKTFLSYTFFFWYPCI</sequence>
<keyword evidence="3" id="KW-1185">Reference proteome</keyword>
<name>A0ABQ7ATF7_BRACR</name>
<organism evidence="2 3">
    <name type="scientific">Brassica cretica</name>
    <name type="common">Mustard</name>
    <dbReference type="NCBI Taxonomy" id="69181"/>
    <lineage>
        <taxon>Eukaryota</taxon>
        <taxon>Viridiplantae</taxon>
        <taxon>Streptophyta</taxon>
        <taxon>Embryophyta</taxon>
        <taxon>Tracheophyta</taxon>
        <taxon>Spermatophyta</taxon>
        <taxon>Magnoliopsida</taxon>
        <taxon>eudicotyledons</taxon>
        <taxon>Gunneridae</taxon>
        <taxon>Pentapetalae</taxon>
        <taxon>rosids</taxon>
        <taxon>malvids</taxon>
        <taxon>Brassicales</taxon>
        <taxon>Brassicaceae</taxon>
        <taxon>Brassiceae</taxon>
        <taxon>Brassica</taxon>
    </lineage>
</organism>
<keyword evidence="1" id="KW-0472">Membrane</keyword>
<dbReference type="EMBL" id="QGKV02001556">
    <property type="protein sequence ID" value="KAF3517361.1"/>
    <property type="molecule type" value="Genomic_DNA"/>
</dbReference>
<gene>
    <name evidence="2" type="ORF">DY000_02062582</name>
</gene>
<protein>
    <submittedName>
        <fullName evidence="2">Uncharacterized protein</fullName>
    </submittedName>
</protein>
<comment type="caution">
    <text evidence="2">The sequence shown here is derived from an EMBL/GenBank/DDBJ whole genome shotgun (WGS) entry which is preliminary data.</text>
</comment>
<evidence type="ECO:0000256" key="1">
    <source>
        <dbReference type="SAM" id="Phobius"/>
    </source>
</evidence>
<keyword evidence="1" id="KW-0812">Transmembrane</keyword>
<keyword evidence="1" id="KW-1133">Transmembrane helix</keyword>
<evidence type="ECO:0000313" key="3">
    <source>
        <dbReference type="Proteomes" id="UP000266723"/>
    </source>
</evidence>
<proteinExistence type="predicted"/>
<feature type="transmembrane region" description="Helical" evidence="1">
    <location>
        <begin position="55"/>
        <end position="77"/>
    </location>
</feature>
<dbReference type="Proteomes" id="UP000266723">
    <property type="component" value="Unassembled WGS sequence"/>
</dbReference>
<evidence type="ECO:0000313" key="2">
    <source>
        <dbReference type="EMBL" id="KAF3517361.1"/>
    </source>
</evidence>
<reference evidence="2 3" key="1">
    <citation type="journal article" date="2020" name="BMC Genomics">
        <title>Intraspecific diversification of the crop wild relative Brassica cretica Lam. using demographic model selection.</title>
        <authorList>
            <person name="Kioukis A."/>
            <person name="Michalopoulou V.A."/>
            <person name="Briers L."/>
            <person name="Pirintsos S."/>
            <person name="Studholme D.J."/>
            <person name="Pavlidis P."/>
            <person name="Sarris P.F."/>
        </authorList>
    </citation>
    <scope>NUCLEOTIDE SEQUENCE [LARGE SCALE GENOMIC DNA]</scope>
    <source>
        <strain evidence="3">cv. PFS-1207/04</strain>
    </source>
</reference>